<evidence type="ECO:0000313" key="3">
    <source>
        <dbReference type="Proteomes" id="UP000002009"/>
    </source>
</evidence>
<dbReference type="eggNOG" id="ENOG502QUGI">
    <property type="taxonomic scope" value="Eukaryota"/>
</dbReference>
<dbReference type="InterPro" id="IPR050793">
    <property type="entry name" value="CMP-NeuNAc_synthase"/>
</dbReference>
<dbReference type="Gene3D" id="3.40.50.2000">
    <property type="entry name" value="Glycogen Phosphorylase B"/>
    <property type="match status" value="2"/>
</dbReference>
<dbReference type="InterPro" id="IPR003329">
    <property type="entry name" value="Cytidylyl_trans"/>
</dbReference>
<dbReference type="InterPro" id="IPR020004">
    <property type="entry name" value="UDP-GlcNAc_Epase"/>
</dbReference>
<dbReference type="PANTHER" id="PTHR21485">
    <property type="entry name" value="HAD SUPERFAMILY MEMBERS CMAS AND KDSC"/>
    <property type="match status" value="1"/>
</dbReference>
<dbReference type="GeneID" id="8249912"/>
<dbReference type="AlphaFoldDB" id="C1EJI1"/>
<dbReference type="PANTHER" id="PTHR21485:SF6">
    <property type="entry name" value="N-ACYLNEURAMINATE CYTIDYLYLTRANSFERASE-RELATED"/>
    <property type="match status" value="1"/>
</dbReference>
<dbReference type="SUPFAM" id="SSF53756">
    <property type="entry name" value="UDP-Glycosyltransferase/glycogen phosphorylase"/>
    <property type="match status" value="1"/>
</dbReference>
<proteinExistence type="predicted"/>
<dbReference type="Proteomes" id="UP000002009">
    <property type="component" value="Chromosome 17"/>
</dbReference>
<dbReference type="EMBL" id="CP001335">
    <property type="protein sequence ID" value="ACO68187.1"/>
    <property type="molecule type" value="Genomic_DNA"/>
</dbReference>
<dbReference type="SUPFAM" id="SSF53448">
    <property type="entry name" value="Nucleotide-diphospho-sugar transferases"/>
    <property type="match status" value="1"/>
</dbReference>
<evidence type="ECO:0000259" key="1">
    <source>
        <dbReference type="Pfam" id="PF02350"/>
    </source>
</evidence>
<dbReference type="KEGG" id="mis:MICPUN_64942"/>
<dbReference type="OrthoDB" id="10262032at2759"/>
<sequence>MPACPNTEADKASLYAPDKCTDMKTTLRRKICVVTSNRSDWSKLKLVAINLRKLCTSQDNQEASDIQVDIICLGSHLLHELGATKNIVKEDFPNAYELHTLVAGDSVESMTDSVGFGIVKLTSLLCALKPNIVLVHGDRFDAFCAAIAANMLNLTIAHVEGGELSGTVDGTLRHAITKLSHLHFTCTPEAARRIRGMGENPASIFVTGCPSYESLFAVSATCWEDEKMDQFFNGTPFKLKPNKFILVIMHPVTNDLEESNTLYGSLLSCLFSRKTPTVMFYPNVDPGNKSMIQTLHKHQKADPASTSWLRLVTHMPHAKFTALMRHASAMVGNSSAGIRESCVFGIPTLNLGSRQEGRRVPANVTTLVKPSIRSIDCWFDNELGKRYAQSTMYGFPDSAKRIAHHLSRIDTSAGQLKQFWEPRYALLPPLQPRQYVSRTQAILADSTSSPTSSPIGRCKILGLITARGGSKGIPGKNIIDLNGKPLIQYTIEAALSSKQLDRVILSTDSDEIAEVAQNCGCEVPFRRPSELAADDSSHLACIVHALNILRETECFVPDFVVILQPTSPFRKSIDIDSCINIMLTSSCDMVLSVCESSLNLSKNFYFAADGTLSPFAESTAEIDYTPRQKLLKTYAENGAVYVLRTQSLLYPPDNAPNVGSFRSADTKGYEMPVERSLDIDNPFDLHVARLLMAKPF</sequence>
<dbReference type="Pfam" id="PF02348">
    <property type="entry name" value="CTP_transf_3"/>
    <property type="match status" value="1"/>
</dbReference>
<name>C1EJI1_MICCC</name>
<reference evidence="2 3" key="1">
    <citation type="journal article" date="2009" name="Science">
        <title>Green evolution and dynamic adaptations revealed by genomes of the marine picoeukaryotes Micromonas.</title>
        <authorList>
            <person name="Worden A.Z."/>
            <person name="Lee J.H."/>
            <person name="Mock T."/>
            <person name="Rouze P."/>
            <person name="Simmons M.P."/>
            <person name="Aerts A.L."/>
            <person name="Allen A.E."/>
            <person name="Cuvelier M.L."/>
            <person name="Derelle E."/>
            <person name="Everett M.V."/>
            <person name="Foulon E."/>
            <person name="Grimwood J."/>
            <person name="Gundlach H."/>
            <person name="Henrissat B."/>
            <person name="Napoli C."/>
            <person name="McDonald S.M."/>
            <person name="Parker M.S."/>
            <person name="Rombauts S."/>
            <person name="Salamov A."/>
            <person name="Von Dassow P."/>
            <person name="Badger J.H."/>
            <person name="Coutinho P.M."/>
            <person name="Demir E."/>
            <person name="Dubchak I."/>
            <person name="Gentemann C."/>
            <person name="Eikrem W."/>
            <person name="Gready J.E."/>
            <person name="John U."/>
            <person name="Lanier W."/>
            <person name="Lindquist E.A."/>
            <person name="Lucas S."/>
            <person name="Mayer K.F."/>
            <person name="Moreau H."/>
            <person name="Not F."/>
            <person name="Otillar R."/>
            <person name="Panaud O."/>
            <person name="Pangilinan J."/>
            <person name="Paulsen I."/>
            <person name="Piegu B."/>
            <person name="Poliakov A."/>
            <person name="Robbens S."/>
            <person name="Schmutz J."/>
            <person name="Toulza E."/>
            <person name="Wyss T."/>
            <person name="Zelensky A."/>
            <person name="Zhou K."/>
            <person name="Armbrust E.V."/>
            <person name="Bhattacharya D."/>
            <person name="Goodenough U.W."/>
            <person name="Van de Peer Y."/>
            <person name="Grigoriev I.V."/>
        </authorList>
    </citation>
    <scope>NUCLEOTIDE SEQUENCE [LARGE SCALE GENOMIC DNA]</scope>
    <source>
        <strain evidence="3">RCC299 / NOUM17</strain>
    </source>
</reference>
<protein>
    <submittedName>
        <fullName evidence="2">Udp-n-acetylglucosamine 2-epimerase/CMP-N-acetylneuraminic acid synthetase</fullName>
    </submittedName>
</protein>
<accession>C1EJI1</accession>
<dbReference type="CDD" id="cd02513">
    <property type="entry name" value="CMP-NeuAc_Synthase"/>
    <property type="match status" value="1"/>
</dbReference>
<dbReference type="STRING" id="296587.C1EJI1"/>
<dbReference type="Pfam" id="PF02350">
    <property type="entry name" value="Epimerase_2"/>
    <property type="match status" value="1"/>
</dbReference>
<dbReference type="InterPro" id="IPR003331">
    <property type="entry name" value="UDP_GlcNAc_Epimerase_2_dom"/>
</dbReference>
<gene>
    <name evidence="2" type="ORF">MICPUN_64942</name>
</gene>
<dbReference type="InParanoid" id="C1EJI1"/>
<dbReference type="GO" id="GO:0008781">
    <property type="term" value="F:N-acylneuraminate cytidylyltransferase activity"/>
    <property type="evidence" value="ECO:0007669"/>
    <property type="project" value="TreeGrafter"/>
</dbReference>
<dbReference type="Gene3D" id="3.90.550.10">
    <property type="entry name" value="Spore Coat Polysaccharide Biosynthesis Protein SpsA, Chain A"/>
    <property type="match status" value="1"/>
</dbReference>
<dbReference type="GO" id="GO:0006047">
    <property type="term" value="P:UDP-N-acetylglucosamine metabolic process"/>
    <property type="evidence" value="ECO:0007669"/>
    <property type="project" value="InterPro"/>
</dbReference>
<dbReference type="NCBIfam" id="TIGR03568">
    <property type="entry name" value="NeuC_NnaA"/>
    <property type="match status" value="1"/>
</dbReference>
<dbReference type="GO" id="GO:0004553">
    <property type="term" value="F:hydrolase activity, hydrolyzing O-glycosyl compounds"/>
    <property type="evidence" value="ECO:0007669"/>
    <property type="project" value="InterPro"/>
</dbReference>
<dbReference type="InterPro" id="IPR029044">
    <property type="entry name" value="Nucleotide-diphossugar_trans"/>
</dbReference>
<feature type="domain" description="UDP-N-acetylglucosamine 2-epimerase" evidence="1">
    <location>
        <begin position="61"/>
        <end position="406"/>
    </location>
</feature>
<evidence type="ECO:0000313" key="2">
    <source>
        <dbReference type="EMBL" id="ACO68187.1"/>
    </source>
</evidence>
<dbReference type="RefSeq" id="XP_002506929.1">
    <property type="nucleotide sequence ID" value="XM_002506883.1"/>
</dbReference>
<keyword evidence="3" id="KW-1185">Reference proteome</keyword>
<organism evidence="2 3">
    <name type="scientific">Micromonas commoda (strain RCC299 / NOUM17 / CCMP2709)</name>
    <name type="common">Picoplanktonic green alga</name>
    <dbReference type="NCBI Taxonomy" id="296587"/>
    <lineage>
        <taxon>Eukaryota</taxon>
        <taxon>Viridiplantae</taxon>
        <taxon>Chlorophyta</taxon>
        <taxon>Mamiellophyceae</taxon>
        <taxon>Mamiellales</taxon>
        <taxon>Mamiellaceae</taxon>
        <taxon>Micromonas</taxon>
    </lineage>
</organism>